<evidence type="ECO:0000313" key="3">
    <source>
        <dbReference type="Proteomes" id="UP001152320"/>
    </source>
</evidence>
<dbReference type="EMBL" id="JAIZAY010000602">
    <property type="protein sequence ID" value="KAJ8018139.1"/>
    <property type="molecule type" value="Genomic_DNA"/>
</dbReference>
<dbReference type="Proteomes" id="UP001152320">
    <property type="component" value="Unassembled WGS sequence"/>
</dbReference>
<organism evidence="2 3">
    <name type="scientific">Holothuria leucospilota</name>
    <name type="common">Black long sea cucumber</name>
    <name type="synonym">Mertensiothuria leucospilota</name>
    <dbReference type="NCBI Taxonomy" id="206669"/>
    <lineage>
        <taxon>Eukaryota</taxon>
        <taxon>Metazoa</taxon>
        <taxon>Echinodermata</taxon>
        <taxon>Eleutherozoa</taxon>
        <taxon>Echinozoa</taxon>
        <taxon>Holothuroidea</taxon>
        <taxon>Aspidochirotacea</taxon>
        <taxon>Aspidochirotida</taxon>
        <taxon>Holothuriidae</taxon>
        <taxon>Holothuria</taxon>
    </lineage>
</organism>
<keyword evidence="1" id="KW-0472">Membrane</keyword>
<evidence type="ECO:0000313" key="2">
    <source>
        <dbReference type="EMBL" id="KAJ8018139.1"/>
    </source>
</evidence>
<feature type="transmembrane region" description="Helical" evidence="1">
    <location>
        <begin position="12"/>
        <end position="35"/>
    </location>
</feature>
<evidence type="ECO:0000256" key="1">
    <source>
        <dbReference type="SAM" id="Phobius"/>
    </source>
</evidence>
<feature type="transmembrane region" description="Helical" evidence="1">
    <location>
        <begin position="91"/>
        <end position="108"/>
    </location>
</feature>
<keyword evidence="3" id="KW-1185">Reference proteome</keyword>
<protein>
    <submittedName>
        <fullName evidence="2">Uncharacterized protein</fullName>
    </submittedName>
</protein>
<sequence length="118" mass="14527">MLSDHKCRRSLWLMNYNFIFMAYQLNNLDQIWFIFKGQFRWEIHRLLLGEKQTYFDLPVGLNPQLLNLPVAKLYHFICYHLYLLRNSTTNLSFIFIVLFKIWPIYFFMKTCRNKFSRG</sequence>
<keyword evidence="1" id="KW-0812">Transmembrane</keyword>
<gene>
    <name evidence="2" type="ORF">HOLleu_44042</name>
</gene>
<dbReference type="AlphaFoldDB" id="A0A9Q1BAP3"/>
<proteinExistence type="predicted"/>
<keyword evidence="1" id="KW-1133">Transmembrane helix</keyword>
<name>A0A9Q1BAP3_HOLLE</name>
<reference evidence="2" key="1">
    <citation type="submission" date="2021-10" db="EMBL/GenBank/DDBJ databases">
        <title>Tropical sea cucumber genome reveals ecological adaptation and Cuvierian tubules defense mechanism.</title>
        <authorList>
            <person name="Chen T."/>
        </authorList>
    </citation>
    <scope>NUCLEOTIDE SEQUENCE</scope>
    <source>
        <strain evidence="2">Nanhai2018</strain>
        <tissue evidence="2">Muscle</tissue>
    </source>
</reference>
<accession>A0A9Q1BAP3</accession>
<comment type="caution">
    <text evidence="2">The sequence shown here is derived from an EMBL/GenBank/DDBJ whole genome shotgun (WGS) entry which is preliminary data.</text>
</comment>